<keyword evidence="2" id="KW-1185">Reference proteome</keyword>
<sequence>MMSSSSSFSIGTDLDNEKALSFNKEIEKKDSFIFLILSLYYLAARAIKCKGKTENNGVRIPDKGILNRRCLIFARF</sequence>
<dbReference type="EMBL" id="REGN01009191">
    <property type="protein sequence ID" value="RNA01723.1"/>
    <property type="molecule type" value="Genomic_DNA"/>
</dbReference>
<protein>
    <submittedName>
        <fullName evidence="1">Uncharacterized protein</fullName>
    </submittedName>
</protein>
<name>A0A3M7PRR3_BRAPC</name>
<proteinExistence type="predicted"/>
<evidence type="ECO:0000313" key="2">
    <source>
        <dbReference type="Proteomes" id="UP000276133"/>
    </source>
</evidence>
<dbReference type="AlphaFoldDB" id="A0A3M7PRR3"/>
<organism evidence="1 2">
    <name type="scientific">Brachionus plicatilis</name>
    <name type="common">Marine rotifer</name>
    <name type="synonym">Brachionus muelleri</name>
    <dbReference type="NCBI Taxonomy" id="10195"/>
    <lineage>
        <taxon>Eukaryota</taxon>
        <taxon>Metazoa</taxon>
        <taxon>Spiralia</taxon>
        <taxon>Gnathifera</taxon>
        <taxon>Rotifera</taxon>
        <taxon>Eurotatoria</taxon>
        <taxon>Monogononta</taxon>
        <taxon>Pseudotrocha</taxon>
        <taxon>Ploima</taxon>
        <taxon>Brachionidae</taxon>
        <taxon>Brachionus</taxon>
    </lineage>
</organism>
<accession>A0A3M7PRR3</accession>
<dbReference type="Proteomes" id="UP000276133">
    <property type="component" value="Unassembled WGS sequence"/>
</dbReference>
<gene>
    <name evidence="1" type="ORF">BpHYR1_015602</name>
</gene>
<comment type="caution">
    <text evidence="1">The sequence shown here is derived from an EMBL/GenBank/DDBJ whole genome shotgun (WGS) entry which is preliminary data.</text>
</comment>
<reference evidence="1 2" key="1">
    <citation type="journal article" date="2018" name="Sci. Rep.">
        <title>Genomic signatures of local adaptation to the degree of environmental predictability in rotifers.</title>
        <authorList>
            <person name="Franch-Gras L."/>
            <person name="Hahn C."/>
            <person name="Garcia-Roger E.M."/>
            <person name="Carmona M.J."/>
            <person name="Serra M."/>
            <person name="Gomez A."/>
        </authorList>
    </citation>
    <scope>NUCLEOTIDE SEQUENCE [LARGE SCALE GENOMIC DNA]</scope>
    <source>
        <strain evidence="1">HYR1</strain>
    </source>
</reference>
<evidence type="ECO:0000313" key="1">
    <source>
        <dbReference type="EMBL" id="RNA01723.1"/>
    </source>
</evidence>